<keyword evidence="2" id="KW-1185">Reference proteome</keyword>
<sequence>MSLGVHKGPITLNFQQGGQQIQHDTSKIMSPYANKPASYNQVYPVGGSLLRQNQQEQLPQHQQQQQQQSGYNSSFDYLKSNSFVSSASNSHPSMEISGGLLMDNDFSLHELTMNNAFSTDIKNDGYFM</sequence>
<comment type="caution">
    <text evidence="1">The sequence shown here is derived from an EMBL/GenBank/DDBJ whole genome shotgun (WGS) entry which is preliminary data.</text>
</comment>
<protein>
    <submittedName>
        <fullName evidence="1">Uncharacterized protein</fullName>
    </submittedName>
</protein>
<accession>A0ACB9KLD7</accession>
<proteinExistence type="predicted"/>
<evidence type="ECO:0000313" key="2">
    <source>
        <dbReference type="Proteomes" id="UP000828941"/>
    </source>
</evidence>
<gene>
    <name evidence="1" type="ORF">L6164_037704</name>
</gene>
<evidence type="ECO:0000313" key="1">
    <source>
        <dbReference type="EMBL" id="KAI4297839.1"/>
    </source>
</evidence>
<reference evidence="1 2" key="1">
    <citation type="journal article" date="2022" name="DNA Res.">
        <title>Chromosomal-level genome assembly of the orchid tree Bauhinia variegata (Leguminosae; Cercidoideae) supports the allotetraploid origin hypothesis of Bauhinia.</title>
        <authorList>
            <person name="Zhong Y."/>
            <person name="Chen Y."/>
            <person name="Zheng D."/>
            <person name="Pang J."/>
            <person name="Liu Y."/>
            <person name="Luo S."/>
            <person name="Meng S."/>
            <person name="Qian L."/>
            <person name="Wei D."/>
            <person name="Dai S."/>
            <person name="Zhou R."/>
        </authorList>
    </citation>
    <scope>NUCLEOTIDE SEQUENCE [LARGE SCALE GENOMIC DNA]</scope>
    <source>
        <strain evidence="1">BV-YZ2020</strain>
    </source>
</reference>
<name>A0ACB9KLD7_BAUVA</name>
<dbReference type="Proteomes" id="UP000828941">
    <property type="component" value="Chromosome 14"/>
</dbReference>
<organism evidence="1 2">
    <name type="scientific">Bauhinia variegata</name>
    <name type="common">Purple orchid tree</name>
    <name type="synonym">Phanera variegata</name>
    <dbReference type="NCBI Taxonomy" id="167791"/>
    <lineage>
        <taxon>Eukaryota</taxon>
        <taxon>Viridiplantae</taxon>
        <taxon>Streptophyta</taxon>
        <taxon>Embryophyta</taxon>
        <taxon>Tracheophyta</taxon>
        <taxon>Spermatophyta</taxon>
        <taxon>Magnoliopsida</taxon>
        <taxon>eudicotyledons</taxon>
        <taxon>Gunneridae</taxon>
        <taxon>Pentapetalae</taxon>
        <taxon>rosids</taxon>
        <taxon>fabids</taxon>
        <taxon>Fabales</taxon>
        <taxon>Fabaceae</taxon>
        <taxon>Cercidoideae</taxon>
        <taxon>Cercideae</taxon>
        <taxon>Bauhiniinae</taxon>
        <taxon>Bauhinia</taxon>
    </lineage>
</organism>
<dbReference type="EMBL" id="CM039439">
    <property type="protein sequence ID" value="KAI4297839.1"/>
    <property type="molecule type" value="Genomic_DNA"/>
</dbReference>